<dbReference type="Pfam" id="PF13377">
    <property type="entry name" value="Peripla_BP_3"/>
    <property type="match status" value="1"/>
</dbReference>
<feature type="domain" description="HTH lacI-type" evidence="4">
    <location>
        <begin position="2"/>
        <end position="56"/>
    </location>
</feature>
<evidence type="ECO:0000256" key="3">
    <source>
        <dbReference type="ARBA" id="ARBA00023163"/>
    </source>
</evidence>
<keyword evidence="3" id="KW-0804">Transcription</keyword>
<organism evidence="5 6">
    <name type="scientific">Tenacibaculum polynesiense</name>
    <dbReference type="NCBI Taxonomy" id="3137857"/>
    <lineage>
        <taxon>Bacteria</taxon>
        <taxon>Pseudomonadati</taxon>
        <taxon>Bacteroidota</taxon>
        <taxon>Flavobacteriia</taxon>
        <taxon>Flavobacteriales</taxon>
        <taxon>Flavobacteriaceae</taxon>
        <taxon>Tenacibaculum</taxon>
    </lineage>
</organism>
<dbReference type="Pfam" id="PF00356">
    <property type="entry name" value="LacI"/>
    <property type="match status" value="1"/>
</dbReference>
<protein>
    <submittedName>
        <fullName evidence="5">LacI family transcriptional regulator</fullName>
    </submittedName>
</protein>
<dbReference type="PROSITE" id="PS50932">
    <property type="entry name" value="HTH_LACI_2"/>
    <property type="match status" value="1"/>
</dbReference>
<dbReference type="InterPro" id="IPR010982">
    <property type="entry name" value="Lambda_DNA-bd_dom_sf"/>
</dbReference>
<accession>A0ABM9PG11</accession>
<reference evidence="5 6" key="1">
    <citation type="submission" date="2024-05" db="EMBL/GenBank/DDBJ databases">
        <authorList>
            <person name="Duchaud E."/>
        </authorList>
    </citation>
    <scope>NUCLEOTIDE SEQUENCE [LARGE SCALE GENOMIC DNA]</scope>
    <source>
        <strain evidence="5">Ena-SAMPLE-TAB-13-05-2024-13:56:06:370-140308</strain>
    </source>
</reference>
<proteinExistence type="predicted"/>
<dbReference type="Gene3D" id="3.40.50.2300">
    <property type="match status" value="2"/>
</dbReference>
<dbReference type="PANTHER" id="PTHR30146">
    <property type="entry name" value="LACI-RELATED TRANSCRIPTIONAL REPRESSOR"/>
    <property type="match status" value="1"/>
</dbReference>
<dbReference type="SMART" id="SM00354">
    <property type="entry name" value="HTH_LACI"/>
    <property type="match status" value="1"/>
</dbReference>
<dbReference type="PANTHER" id="PTHR30146:SF109">
    <property type="entry name" value="HTH-TYPE TRANSCRIPTIONAL REGULATOR GALS"/>
    <property type="match status" value="1"/>
</dbReference>
<dbReference type="CDD" id="cd06267">
    <property type="entry name" value="PBP1_LacI_sugar_binding-like"/>
    <property type="match status" value="1"/>
</dbReference>
<dbReference type="EMBL" id="CAXJIO010000017">
    <property type="protein sequence ID" value="CAL2104566.1"/>
    <property type="molecule type" value="Genomic_DNA"/>
</dbReference>
<evidence type="ECO:0000259" key="4">
    <source>
        <dbReference type="PROSITE" id="PS50932"/>
    </source>
</evidence>
<dbReference type="InterPro" id="IPR046335">
    <property type="entry name" value="LacI/GalR-like_sensor"/>
</dbReference>
<evidence type="ECO:0000313" key="5">
    <source>
        <dbReference type="EMBL" id="CAL2104566.1"/>
    </source>
</evidence>
<name>A0ABM9PG11_9FLAO</name>
<evidence type="ECO:0000256" key="1">
    <source>
        <dbReference type="ARBA" id="ARBA00023015"/>
    </source>
</evidence>
<keyword evidence="1" id="KW-0805">Transcription regulation</keyword>
<sequence length="324" mass="36564">MVTLKQLSKELGVSISTVSKALSDSFEISERTKKKVLALARKYNYRPNNVAVNLRAKSTKTIGVIIPNIFNHFYTKILSGIEQEAKRNNYKVIVSISNETVSSEKEGISFFSNGSVDGILLAPSEETEKLGNYKHISALHQKEIPFVLFDRYSEKLNSDKVIINDFDSAKKTVKYLINKGREEIVVVSLIKHLSVGELRKKGAFDASKKITLLEFEKEEELEEAFLKLIKRKRIDAVLALDELSGIITLNIARTVAFKIPEELTIISFSQGVLSEYSYPKLSTINQHAKEIGENSVQLLLTRLKNKEASYKTRIIKTALEIHQT</sequence>
<evidence type="ECO:0000256" key="2">
    <source>
        <dbReference type="ARBA" id="ARBA00023125"/>
    </source>
</evidence>
<dbReference type="InterPro" id="IPR000843">
    <property type="entry name" value="HTH_LacI"/>
</dbReference>
<dbReference type="InterPro" id="IPR028082">
    <property type="entry name" value="Peripla_BP_I"/>
</dbReference>
<keyword evidence="6" id="KW-1185">Reference proteome</keyword>
<gene>
    <name evidence="5" type="ORF">T190423A01A_80103</name>
</gene>
<dbReference type="Gene3D" id="1.10.260.40">
    <property type="entry name" value="lambda repressor-like DNA-binding domains"/>
    <property type="match status" value="1"/>
</dbReference>
<keyword evidence="2" id="KW-0238">DNA-binding</keyword>
<evidence type="ECO:0000313" key="6">
    <source>
        <dbReference type="Proteomes" id="UP001497527"/>
    </source>
</evidence>
<dbReference type="CDD" id="cd01392">
    <property type="entry name" value="HTH_LacI"/>
    <property type="match status" value="1"/>
</dbReference>
<dbReference type="SUPFAM" id="SSF53822">
    <property type="entry name" value="Periplasmic binding protein-like I"/>
    <property type="match status" value="1"/>
</dbReference>
<dbReference type="SUPFAM" id="SSF47413">
    <property type="entry name" value="lambda repressor-like DNA-binding domains"/>
    <property type="match status" value="1"/>
</dbReference>
<comment type="caution">
    <text evidence="5">The sequence shown here is derived from an EMBL/GenBank/DDBJ whole genome shotgun (WGS) entry which is preliminary data.</text>
</comment>
<dbReference type="RefSeq" id="WP_348718824.1">
    <property type="nucleotide sequence ID" value="NZ_CAXJIO010000017.1"/>
</dbReference>
<dbReference type="Proteomes" id="UP001497527">
    <property type="component" value="Unassembled WGS sequence"/>
</dbReference>